<dbReference type="CDD" id="cd06171">
    <property type="entry name" value="Sigma70_r4"/>
    <property type="match status" value="1"/>
</dbReference>
<dbReference type="Pfam" id="PF08281">
    <property type="entry name" value="Sigma70_r4_2"/>
    <property type="match status" value="1"/>
</dbReference>
<dbReference type="GO" id="GO:0003677">
    <property type="term" value="F:DNA binding"/>
    <property type="evidence" value="ECO:0007669"/>
    <property type="project" value="InterPro"/>
</dbReference>
<feature type="domain" description="RNA polymerase sigma factor 70 region 4 type 2" evidence="6">
    <location>
        <begin position="104"/>
        <end position="154"/>
    </location>
</feature>
<keyword evidence="4" id="KW-0804">Transcription</keyword>
<feature type="domain" description="RNA polymerase sigma-70 region 2" evidence="5">
    <location>
        <begin position="19"/>
        <end position="74"/>
    </location>
</feature>
<comment type="similarity">
    <text evidence="1">Belongs to the sigma-70 factor family. ECF subfamily.</text>
</comment>
<dbReference type="RefSeq" id="WP_072607621.1">
    <property type="nucleotide sequence ID" value="NZ_CP018171.1"/>
</dbReference>
<protein>
    <submittedName>
        <fullName evidence="7">RNA polymerase subunit sigma</fullName>
    </submittedName>
</protein>
<proteinExistence type="inferred from homology"/>
<evidence type="ECO:0000256" key="3">
    <source>
        <dbReference type="ARBA" id="ARBA00023082"/>
    </source>
</evidence>
<dbReference type="EMBL" id="CP018171">
    <property type="protein sequence ID" value="APH74159.1"/>
    <property type="molecule type" value="Genomic_DNA"/>
</dbReference>
<dbReference type="SUPFAM" id="SSF88946">
    <property type="entry name" value="Sigma2 domain of RNA polymerase sigma factors"/>
    <property type="match status" value="1"/>
</dbReference>
<keyword evidence="2" id="KW-0805">Transcription regulation</keyword>
<evidence type="ECO:0000313" key="7">
    <source>
        <dbReference type="EMBL" id="APH74159.1"/>
    </source>
</evidence>
<dbReference type="InterPro" id="IPR036388">
    <property type="entry name" value="WH-like_DNA-bd_sf"/>
</dbReference>
<dbReference type="Proteomes" id="UP000182840">
    <property type="component" value="Chromosome"/>
</dbReference>
<dbReference type="KEGG" id="meso:BSQ44_24380"/>
<keyword evidence="3" id="KW-0731">Sigma factor</keyword>
<dbReference type="GO" id="GO:0006352">
    <property type="term" value="P:DNA-templated transcription initiation"/>
    <property type="evidence" value="ECO:0007669"/>
    <property type="project" value="InterPro"/>
</dbReference>
<reference evidence="8" key="1">
    <citation type="submission" date="2016-11" db="EMBL/GenBank/DDBJ databases">
        <title>Mesorhizobium oceanicum sp. nov., isolated from deep seawater in South China Sea.</title>
        <authorList>
            <person name="Fu G.-Y."/>
        </authorList>
    </citation>
    <scope>NUCLEOTIDE SEQUENCE [LARGE SCALE GENOMIC DNA]</scope>
    <source>
        <strain evidence="8">B7</strain>
    </source>
</reference>
<dbReference type="AlphaFoldDB" id="A0A1L3SXL3"/>
<dbReference type="InterPro" id="IPR007627">
    <property type="entry name" value="RNA_pol_sigma70_r2"/>
</dbReference>
<dbReference type="OrthoDB" id="9803470at2"/>
<evidence type="ECO:0000259" key="5">
    <source>
        <dbReference type="Pfam" id="PF04542"/>
    </source>
</evidence>
<gene>
    <name evidence="7" type="ORF">BSQ44_24380</name>
</gene>
<dbReference type="Pfam" id="PF04542">
    <property type="entry name" value="Sigma70_r2"/>
    <property type="match status" value="1"/>
</dbReference>
<dbReference type="Gene3D" id="1.10.10.10">
    <property type="entry name" value="Winged helix-like DNA-binding domain superfamily/Winged helix DNA-binding domain"/>
    <property type="match status" value="1"/>
</dbReference>
<keyword evidence="8" id="KW-1185">Reference proteome</keyword>
<dbReference type="InterPro" id="IPR014284">
    <property type="entry name" value="RNA_pol_sigma-70_dom"/>
</dbReference>
<dbReference type="Gene3D" id="1.10.1740.10">
    <property type="match status" value="1"/>
</dbReference>
<accession>A0A1L3SXL3</accession>
<dbReference type="InterPro" id="IPR039425">
    <property type="entry name" value="RNA_pol_sigma-70-like"/>
</dbReference>
<dbReference type="InterPro" id="IPR013325">
    <property type="entry name" value="RNA_pol_sigma_r2"/>
</dbReference>
<dbReference type="GO" id="GO:0016987">
    <property type="term" value="F:sigma factor activity"/>
    <property type="evidence" value="ECO:0007669"/>
    <property type="project" value="UniProtKB-KW"/>
</dbReference>
<dbReference type="NCBIfam" id="TIGR02937">
    <property type="entry name" value="sigma70-ECF"/>
    <property type="match status" value="1"/>
</dbReference>
<dbReference type="InterPro" id="IPR013324">
    <property type="entry name" value="RNA_pol_sigma_r3/r4-like"/>
</dbReference>
<organism evidence="7 8">
    <name type="scientific">Aquibium oceanicum</name>
    <dbReference type="NCBI Taxonomy" id="1670800"/>
    <lineage>
        <taxon>Bacteria</taxon>
        <taxon>Pseudomonadati</taxon>
        <taxon>Pseudomonadota</taxon>
        <taxon>Alphaproteobacteria</taxon>
        <taxon>Hyphomicrobiales</taxon>
        <taxon>Phyllobacteriaceae</taxon>
        <taxon>Aquibium</taxon>
    </lineage>
</organism>
<evidence type="ECO:0000259" key="6">
    <source>
        <dbReference type="Pfam" id="PF08281"/>
    </source>
</evidence>
<dbReference type="PANTHER" id="PTHR43133">
    <property type="entry name" value="RNA POLYMERASE ECF-TYPE SIGMA FACTO"/>
    <property type="match status" value="1"/>
</dbReference>
<dbReference type="SUPFAM" id="SSF88659">
    <property type="entry name" value="Sigma3 and sigma4 domains of RNA polymerase sigma factors"/>
    <property type="match status" value="1"/>
</dbReference>
<dbReference type="InterPro" id="IPR013249">
    <property type="entry name" value="RNA_pol_sigma70_r4_t2"/>
</dbReference>
<dbReference type="PANTHER" id="PTHR43133:SF25">
    <property type="entry name" value="RNA POLYMERASE SIGMA FACTOR RFAY-RELATED"/>
    <property type="match status" value="1"/>
</dbReference>
<evidence type="ECO:0000256" key="1">
    <source>
        <dbReference type="ARBA" id="ARBA00010641"/>
    </source>
</evidence>
<sequence>MPERDGIERELVDLIAAFRAFARSFYRDVSDADDFFQETLTKGIANLDKFEPGTRIKSWPFTIMRNTFYTRIKVYSREVPGLADCASVRPIEQATQEWSVRVKELVAAINRLPVQHREVIVLIGMLGMRYEEVAEVCGCAMGTVKSRLNRARVSLL</sequence>
<evidence type="ECO:0000256" key="4">
    <source>
        <dbReference type="ARBA" id="ARBA00023163"/>
    </source>
</evidence>
<dbReference type="STRING" id="1670800.BSQ44_24380"/>
<evidence type="ECO:0000256" key="2">
    <source>
        <dbReference type="ARBA" id="ARBA00023015"/>
    </source>
</evidence>
<evidence type="ECO:0000313" key="8">
    <source>
        <dbReference type="Proteomes" id="UP000182840"/>
    </source>
</evidence>
<name>A0A1L3SXL3_9HYPH</name>